<dbReference type="AlphaFoldDB" id="A0A941ILV7"/>
<organism evidence="1 2">
    <name type="scientific">Actinospica durhamensis</name>
    <dbReference type="NCBI Taxonomy" id="1508375"/>
    <lineage>
        <taxon>Bacteria</taxon>
        <taxon>Bacillati</taxon>
        <taxon>Actinomycetota</taxon>
        <taxon>Actinomycetes</taxon>
        <taxon>Catenulisporales</taxon>
        <taxon>Actinospicaceae</taxon>
        <taxon>Actinospica</taxon>
    </lineage>
</organism>
<reference evidence="1" key="1">
    <citation type="submission" date="2021-04" db="EMBL/GenBank/DDBJ databases">
        <title>Genome based classification of Actinospica acidithermotolerans sp. nov., an actinobacterium isolated from an Indonesian hot spring.</title>
        <authorList>
            <person name="Kusuma A.B."/>
            <person name="Putra K.E."/>
            <person name="Nafisah S."/>
            <person name="Loh J."/>
            <person name="Nouioui I."/>
            <person name="Goodfellow M."/>
        </authorList>
    </citation>
    <scope>NUCLEOTIDE SEQUENCE</scope>
    <source>
        <strain evidence="1">CSCA 57</strain>
    </source>
</reference>
<dbReference type="Proteomes" id="UP000675781">
    <property type="component" value="Unassembled WGS sequence"/>
</dbReference>
<accession>A0A941ILV7</accession>
<dbReference type="RefSeq" id="WP_212527966.1">
    <property type="nucleotide sequence ID" value="NZ_JAGSOG010000030.1"/>
</dbReference>
<comment type="caution">
    <text evidence="1">The sequence shown here is derived from an EMBL/GenBank/DDBJ whole genome shotgun (WGS) entry which is preliminary data.</text>
</comment>
<dbReference type="EMBL" id="JAGSOG010000030">
    <property type="protein sequence ID" value="MBR7833445.1"/>
    <property type="molecule type" value="Genomic_DNA"/>
</dbReference>
<name>A0A941ILV7_9ACTN</name>
<evidence type="ECO:0000313" key="2">
    <source>
        <dbReference type="Proteomes" id="UP000675781"/>
    </source>
</evidence>
<gene>
    <name evidence="1" type="ORF">KDL01_09220</name>
</gene>
<keyword evidence="2" id="KW-1185">Reference proteome</keyword>
<evidence type="ECO:0000313" key="1">
    <source>
        <dbReference type="EMBL" id="MBR7833445.1"/>
    </source>
</evidence>
<proteinExistence type="predicted"/>
<protein>
    <submittedName>
        <fullName evidence="1">Uncharacterized protein</fullName>
    </submittedName>
</protein>
<sequence length="223" mass="25712">MAIHPADAPFELLEPYRYHAVYDGREFRVTSGELAAVVQILPCGDERDPVPLTVQPEQLESWTRDWITFSWRGEPFVYRGHKDGLTVGDYLGNDPEFARRHCRFPDVANSPAYLPSAELTALEQHSTDVFETRAAEARAIEELGPLGRRTVDGHTVTRIYLYKGEEFEPFERDGLLLKCRYLGRNYFVWMHWILEVEDGPSGRIGYIRRRPSTLEPLIDKTLD</sequence>